<comment type="caution">
    <text evidence="1">The sequence shown here is derived from an EMBL/GenBank/DDBJ whole genome shotgun (WGS) entry which is preliminary data.</text>
</comment>
<keyword evidence="2" id="KW-1185">Reference proteome</keyword>
<evidence type="ECO:0000313" key="2">
    <source>
        <dbReference type="Proteomes" id="UP000829398"/>
    </source>
</evidence>
<gene>
    <name evidence="1" type="ORF">KPL71_001599</name>
</gene>
<evidence type="ECO:0000313" key="1">
    <source>
        <dbReference type="EMBL" id="KAH9802979.1"/>
    </source>
</evidence>
<name>A0ACB8NXV2_CITSI</name>
<protein>
    <submittedName>
        <fullName evidence="1">Uncharacterized protein</fullName>
    </submittedName>
</protein>
<proteinExistence type="predicted"/>
<organism evidence="1 2">
    <name type="scientific">Citrus sinensis</name>
    <name type="common">Sweet orange</name>
    <name type="synonym">Citrus aurantium var. sinensis</name>
    <dbReference type="NCBI Taxonomy" id="2711"/>
    <lineage>
        <taxon>Eukaryota</taxon>
        <taxon>Viridiplantae</taxon>
        <taxon>Streptophyta</taxon>
        <taxon>Embryophyta</taxon>
        <taxon>Tracheophyta</taxon>
        <taxon>Spermatophyta</taxon>
        <taxon>Magnoliopsida</taxon>
        <taxon>eudicotyledons</taxon>
        <taxon>Gunneridae</taxon>
        <taxon>Pentapetalae</taxon>
        <taxon>rosids</taxon>
        <taxon>malvids</taxon>
        <taxon>Sapindales</taxon>
        <taxon>Rutaceae</taxon>
        <taxon>Aurantioideae</taxon>
        <taxon>Citrus</taxon>
    </lineage>
</organism>
<accession>A0ACB8NXV2</accession>
<sequence length="290" mass="33232">MFITRERLRAAKQQVWRSIKEVKVESLGENIFIFRFASEGEKKRILHRGPWHFNNSLMVLTEPTGVGNIKQQNFTHTLFWVQLHNAPIMCMDKDIMREIGEKIGKVEEVETDETGECLGSFARLRNLIDITQPLKKRVLLKLEDGERISIRIAYEKLPDFCFCCGIIGHQYKECLEYKGQPKDELIYGAWMKAQTKVERAKQKTDQEFRYKKQKASQSASGNHEQQEQTQSKKGQERPTVIDGSGATQRQDDRSTGPIKISHVEGLVEGSLMKQGRADKQQTIGCSSVAE</sequence>
<reference evidence="2" key="1">
    <citation type="journal article" date="2023" name="Hortic. Res.">
        <title>A chromosome-level phased genome enabling allele-level studies in sweet orange: a case study on citrus Huanglongbing tolerance.</title>
        <authorList>
            <person name="Wu B."/>
            <person name="Yu Q."/>
            <person name="Deng Z."/>
            <person name="Duan Y."/>
            <person name="Luo F."/>
            <person name="Gmitter F. Jr."/>
        </authorList>
    </citation>
    <scope>NUCLEOTIDE SEQUENCE [LARGE SCALE GENOMIC DNA]</scope>
    <source>
        <strain evidence="2">cv. Valencia</strain>
    </source>
</reference>
<dbReference type="EMBL" id="CM039170">
    <property type="protein sequence ID" value="KAH9802979.1"/>
    <property type="molecule type" value="Genomic_DNA"/>
</dbReference>
<dbReference type="Proteomes" id="UP000829398">
    <property type="component" value="Chromosome 1"/>
</dbReference>